<dbReference type="Proteomes" id="UP000460298">
    <property type="component" value="Unassembled WGS sequence"/>
</dbReference>
<evidence type="ECO:0000313" key="2">
    <source>
        <dbReference type="EMBL" id="KAB2929787.1"/>
    </source>
</evidence>
<keyword evidence="1" id="KW-0472">Membrane</keyword>
<feature type="transmembrane region" description="Helical" evidence="1">
    <location>
        <begin position="193"/>
        <end position="214"/>
    </location>
</feature>
<organism evidence="2 3">
    <name type="scientific">Leptonema illini</name>
    <dbReference type="NCBI Taxonomy" id="183"/>
    <lineage>
        <taxon>Bacteria</taxon>
        <taxon>Pseudomonadati</taxon>
        <taxon>Spirochaetota</taxon>
        <taxon>Spirochaetia</taxon>
        <taxon>Leptospirales</taxon>
        <taxon>Leptospiraceae</taxon>
        <taxon>Leptonema</taxon>
    </lineage>
</organism>
<evidence type="ECO:0000313" key="3">
    <source>
        <dbReference type="Proteomes" id="UP000460298"/>
    </source>
</evidence>
<feature type="transmembrane region" description="Helical" evidence="1">
    <location>
        <begin position="263"/>
        <end position="282"/>
    </location>
</feature>
<gene>
    <name evidence="2" type="ORF">F9K24_18670</name>
</gene>
<reference evidence="2 3" key="1">
    <citation type="submission" date="2019-10" db="EMBL/GenBank/DDBJ databases">
        <title>Extracellular Electron Transfer in a Candidatus Methanoperedens spp. Enrichment Culture.</title>
        <authorList>
            <person name="Berger S."/>
            <person name="Rangel Shaw D."/>
            <person name="Berben T."/>
            <person name="In 'T Zandt M."/>
            <person name="Frank J."/>
            <person name="Reimann J."/>
            <person name="Jetten M.S.M."/>
            <person name="Welte C.U."/>
        </authorList>
    </citation>
    <scope>NUCLEOTIDE SEQUENCE [LARGE SCALE GENOMIC DNA]</scope>
    <source>
        <strain evidence="2">SB12</strain>
    </source>
</reference>
<keyword evidence="1" id="KW-0812">Transmembrane</keyword>
<feature type="transmembrane region" description="Helical" evidence="1">
    <location>
        <begin position="230"/>
        <end position="251"/>
    </location>
</feature>
<protein>
    <submittedName>
        <fullName evidence="2">Uncharacterized protein</fullName>
    </submittedName>
</protein>
<feature type="transmembrane region" description="Helical" evidence="1">
    <location>
        <begin position="67"/>
        <end position="85"/>
    </location>
</feature>
<dbReference type="EMBL" id="WBUI01000026">
    <property type="protein sequence ID" value="KAB2929787.1"/>
    <property type="molecule type" value="Genomic_DNA"/>
</dbReference>
<name>A0A833GY35_9LEPT</name>
<proteinExistence type="predicted"/>
<evidence type="ECO:0000256" key="1">
    <source>
        <dbReference type="SAM" id="Phobius"/>
    </source>
</evidence>
<comment type="caution">
    <text evidence="2">The sequence shown here is derived from an EMBL/GenBank/DDBJ whole genome shotgun (WGS) entry which is preliminary data.</text>
</comment>
<sequence>MSRILVKTLEQKVILYSQNGVIRIAINFQSIILFSTGLIFTAIYFYFDPHILLFFTDSVTEVADFELYLAFFISAPALVLIINSIRESLVRYPITVDARRGTLIAGRRQYSFSEIDDIFVVYNRLSSRSRYYSLIVKIGGKEINFITTFGDGKLQSLLDIERRIEETVFAGRTERNSEETTVPKGKEIPTEDLHLHIALALPGSILSIVAWLFFPEYEITHLNSDLGMPVWQLGVALIYSGFLYAMGYPLINKMVSDRKSEKIVAMMVFLIPIALSVFLRTVSSR</sequence>
<accession>A0A833GY35</accession>
<keyword evidence="1" id="KW-1133">Transmembrane helix</keyword>
<feature type="transmembrane region" description="Helical" evidence="1">
    <location>
        <begin position="21"/>
        <end position="47"/>
    </location>
</feature>
<dbReference type="AlphaFoldDB" id="A0A833GY35"/>